<reference evidence="3" key="1">
    <citation type="submission" date="2022-11" db="UniProtKB">
        <authorList>
            <consortium name="WormBaseParasite"/>
        </authorList>
    </citation>
    <scope>IDENTIFICATION</scope>
</reference>
<protein>
    <submittedName>
        <fullName evidence="3">Uncharacterized protein</fullName>
    </submittedName>
</protein>
<evidence type="ECO:0000313" key="3">
    <source>
        <dbReference type="WBParaSite" id="sdigi.contig228.g6385.t1"/>
    </source>
</evidence>
<feature type="region of interest" description="Disordered" evidence="1">
    <location>
        <begin position="82"/>
        <end position="116"/>
    </location>
</feature>
<accession>A0A915PSD9</accession>
<sequence length="116" mass="13104">MSFIFKSLYKFPNIRPLKLSVFCKLWKSDEVTTPTYQGQSFRLTVPKEDDYYTDSEVLRRQVLYVCVVEERPREQIEGIGGYLGTRTRATDPGGGEARRAVGPNNGPVVKNDRAAG</sequence>
<dbReference type="Proteomes" id="UP000887581">
    <property type="component" value="Unplaced"/>
</dbReference>
<proteinExistence type="predicted"/>
<name>A0A915PSD9_9BILA</name>
<dbReference type="AlphaFoldDB" id="A0A915PSD9"/>
<keyword evidence="2" id="KW-1185">Reference proteome</keyword>
<evidence type="ECO:0000256" key="1">
    <source>
        <dbReference type="SAM" id="MobiDB-lite"/>
    </source>
</evidence>
<organism evidence="2 3">
    <name type="scientific">Setaria digitata</name>
    <dbReference type="NCBI Taxonomy" id="48799"/>
    <lineage>
        <taxon>Eukaryota</taxon>
        <taxon>Metazoa</taxon>
        <taxon>Ecdysozoa</taxon>
        <taxon>Nematoda</taxon>
        <taxon>Chromadorea</taxon>
        <taxon>Rhabditida</taxon>
        <taxon>Spirurina</taxon>
        <taxon>Spiruromorpha</taxon>
        <taxon>Filarioidea</taxon>
        <taxon>Setariidae</taxon>
        <taxon>Setaria</taxon>
    </lineage>
</organism>
<evidence type="ECO:0000313" key="2">
    <source>
        <dbReference type="Proteomes" id="UP000887581"/>
    </source>
</evidence>
<dbReference type="WBParaSite" id="sdigi.contig228.g6385.t1">
    <property type="protein sequence ID" value="sdigi.contig228.g6385.t1"/>
    <property type="gene ID" value="sdigi.contig228.g6385"/>
</dbReference>